<dbReference type="EMBL" id="CP073116">
    <property type="protein sequence ID" value="UTG72008.1"/>
    <property type="molecule type" value="Genomic_DNA"/>
</dbReference>
<sequence length="163" mass="17632">MKKVLLPALLAASLSACTVGTPGVSVGLGVGTSIGRHVGLGTSINIPVGLDKTKTTKDTDSDGIRITEEQIVTYFDAHGTPSNSAVKGGFHRQLISKRNNEYVVQDFYSDNSQKRTDPYVLSRNQLMQFRATPSNGSLTTYAYNGTVMQQQVFQNGKLVNAKY</sequence>
<dbReference type="PROSITE" id="PS51257">
    <property type="entry name" value="PROKAR_LIPOPROTEIN"/>
    <property type="match status" value="1"/>
</dbReference>
<reference evidence="1" key="1">
    <citation type="submission" date="2021-04" db="EMBL/GenBank/DDBJ databases">
        <title>Characterizing Neisseria spp. as novel respiratory pathobionts in bronchiectasis.</title>
        <authorList>
            <person name="Li L."/>
            <person name="Mac Aogain M."/>
            <person name="Xu T."/>
            <person name="Jaggi T.K."/>
            <person name="Chan L.Y."/>
            <person name="Keir H.R."/>
            <person name="Dicker A.J."/>
            <person name="Qu J."/>
            <person name="Liu Y."/>
            <person name="Chen H.S."/>
            <person name="Koh M.S."/>
            <person name="Ong T.H."/>
            <person name="Lim A.Y.H."/>
            <person name="Abisheganaden J."/>
            <person name="Low T.B."/>
            <person name="Oliver B.G."/>
            <person name="Tan N.S."/>
            <person name="Fang M."/>
            <person name="Chalmers J.D."/>
            <person name="Chotirmall S.H."/>
        </authorList>
    </citation>
    <scope>NUCLEOTIDE SEQUENCE</scope>
    <source>
        <strain evidence="1">TT0073</strain>
    </source>
</reference>
<protein>
    <submittedName>
        <fullName evidence="1">NemA protein</fullName>
    </submittedName>
</protein>
<dbReference type="GeneID" id="49948958"/>
<gene>
    <name evidence="1" type="ORF">KCG56_00480</name>
</gene>
<accession>A0A4D7WPE1</accession>
<organism evidence="1 2">
    <name type="scientific">Neisseria subflava</name>
    <dbReference type="NCBI Taxonomy" id="28449"/>
    <lineage>
        <taxon>Bacteria</taxon>
        <taxon>Pseudomonadati</taxon>
        <taxon>Pseudomonadota</taxon>
        <taxon>Betaproteobacteria</taxon>
        <taxon>Neisseriales</taxon>
        <taxon>Neisseriaceae</taxon>
        <taxon>Neisseria</taxon>
    </lineage>
</organism>
<proteinExistence type="predicted"/>
<name>A0A4D7WPE1_NEISU</name>
<evidence type="ECO:0000313" key="2">
    <source>
        <dbReference type="Proteomes" id="UP001057305"/>
    </source>
</evidence>
<evidence type="ECO:0000313" key="1">
    <source>
        <dbReference type="EMBL" id="UTG72008.1"/>
    </source>
</evidence>
<dbReference type="RefSeq" id="WP_070589975.1">
    <property type="nucleotide sequence ID" value="NZ_CAUJRI010000011.1"/>
</dbReference>
<dbReference type="Proteomes" id="UP001057305">
    <property type="component" value="Chromosome"/>
</dbReference>
<dbReference type="AlphaFoldDB" id="A0A4D7WPE1"/>